<keyword evidence="2" id="KW-1003">Cell membrane</keyword>
<dbReference type="PANTHER" id="PTHR34820">
    <property type="entry name" value="INNER MEMBRANE PROTEIN YEBZ"/>
    <property type="match status" value="1"/>
</dbReference>
<proteinExistence type="predicted"/>
<accession>A0A1V2A3Y4</accession>
<feature type="transmembrane region" description="Helical" evidence="6">
    <location>
        <begin position="256"/>
        <end position="275"/>
    </location>
</feature>
<feature type="transmembrane region" description="Helical" evidence="6">
    <location>
        <begin position="115"/>
        <end position="135"/>
    </location>
</feature>
<keyword evidence="9" id="KW-1185">Reference proteome</keyword>
<dbReference type="STRING" id="1714355.BTO28_16405"/>
<comment type="subcellular location">
    <subcellularLocation>
        <location evidence="1">Cell membrane</location>
        <topology evidence="1">Multi-pass membrane protein</topology>
    </subcellularLocation>
</comment>
<dbReference type="EMBL" id="MSFI01000036">
    <property type="protein sequence ID" value="OMP65630.1"/>
    <property type="molecule type" value="Genomic_DNA"/>
</dbReference>
<dbReference type="InterPro" id="IPR008457">
    <property type="entry name" value="Cu-R_CopD_dom"/>
</dbReference>
<protein>
    <submittedName>
        <fullName evidence="8">Copper resistance protein CopD</fullName>
    </submittedName>
</protein>
<dbReference type="Proteomes" id="UP000188613">
    <property type="component" value="Unassembled WGS sequence"/>
</dbReference>
<feature type="transmembrane region" description="Helical" evidence="6">
    <location>
        <begin position="147"/>
        <end position="167"/>
    </location>
</feature>
<comment type="caution">
    <text evidence="8">The sequence shown here is derived from an EMBL/GenBank/DDBJ whole genome shotgun (WGS) entry which is preliminary data.</text>
</comment>
<feature type="transmembrane region" description="Helical" evidence="6">
    <location>
        <begin position="179"/>
        <end position="203"/>
    </location>
</feature>
<sequence length="363" mass="41049">MIYTLYLTETLLYVCFSFLMGTFLIQLIPSTKKPSIYIHKCFVQLPIFGIIIFSCMPVAYLASALFSNGGISLQIQDILFTFEIGKAWIFTFIISIFFLLFVSLFPVLNSKRQSTVSIVIILILIFTIGWASHPASAAGWIGFMGHSIHFTAVSAWMGILMIVSWFSKDQENWLAFLKWFSPVAMVCFGLTMLSGFLMMTNIFDLKDYANSWMLNYGQALLVKHIAVFPILIFAFINGYWTKTRMQKEGGFRPIPWVRAESLVLLLIFSVTAFLGQQEPPQEVEATVKNNGVSPLFHYFFGGTAPAMPVQFELNFMNISLFTISAVFLLLIFWSFFKKAAAVSFVLSVLLIISIYFALMAGIQ</sequence>
<dbReference type="RefSeq" id="WP_076768279.1">
    <property type="nucleotide sequence ID" value="NZ_MSFI01000036.1"/>
</dbReference>
<keyword evidence="5 6" id="KW-0472">Membrane</keyword>
<feature type="transmembrane region" description="Helical" evidence="6">
    <location>
        <begin position="41"/>
        <end position="67"/>
    </location>
</feature>
<evidence type="ECO:0000256" key="6">
    <source>
        <dbReference type="SAM" id="Phobius"/>
    </source>
</evidence>
<organism evidence="8 9">
    <name type="scientific">Domibacillus epiphyticus</name>
    <dbReference type="NCBI Taxonomy" id="1714355"/>
    <lineage>
        <taxon>Bacteria</taxon>
        <taxon>Bacillati</taxon>
        <taxon>Bacillota</taxon>
        <taxon>Bacilli</taxon>
        <taxon>Bacillales</taxon>
        <taxon>Bacillaceae</taxon>
        <taxon>Domibacillus</taxon>
    </lineage>
</organism>
<feature type="transmembrane region" description="Helical" evidence="6">
    <location>
        <begin position="318"/>
        <end position="336"/>
    </location>
</feature>
<evidence type="ECO:0000256" key="1">
    <source>
        <dbReference type="ARBA" id="ARBA00004651"/>
    </source>
</evidence>
<reference evidence="8 9" key="1">
    <citation type="submission" date="2016-12" db="EMBL/GenBank/DDBJ databases">
        <title>Domibacillus sp. SAB 38T whole genome sequencing.</title>
        <authorList>
            <person name="Verma A."/>
            <person name="Ojha A.K."/>
            <person name="Krishnamurthi S."/>
        </authorList>
    </citation>
    <scope>NUCLEOTIDE SEQUENCE [LARGE SCALE GENOMIC DNA]</scope>
    <source>
        <strain evidence="8 9">SAB 38</strain>
    </source>
</reference>
<evidence type="ECO:0000256" key="2">
    <source>
        <dbReference type="ARBA" id="ARBA00022475"/>
    </source>
</evidence>
<dbReference type="PANTHER" id="PTHR34820:SF4">
    <property type="entry name" value="INNER MEMBRANE PROTEIN YEBZ"/>
    <property type="match status" value="1"/>
</dbReference>
<feature type="domain" description="Copper resistance protein D" evidence="7">
    <location>
        <begin position="175"/>
        <end position="274"/>
    </location>
</feature>
<dbReference type="Pfam" id="PF05425">
    <property type="entry name" value="CopD"/>
    <property type="match status" value="1"/>
</dbReference>
<evidence type="ECO:0000256" key="3">
    <source>
        <dbReference type="ARBA" id="ARBA00022692"/>
    </source>
</evidence>
<evidence type="ECO:0000313" key="8">
    <source>
        <dbReference type="EMBL" id="OMP65630.1"/>
    </source>
</evidence>
<evidence type="ECO:0000259" key="7">
    <source>
        <dbReference type="Pfam" id="PF05425"/>
    </source>
</evidence>
<feature type="transmembrane region" description="Helical" evidence="6">
    <location>
        <begin position="87"/>
        <end position="108"/>
    </location>
</feature>
<dbReference type="InterPro" id="IPR032694">
    <property type="entry name" value="CopC/D"/>
</dbReference>
<dbReference type="AlphaFoldDB" id="A0A1V2A3Y4"/>
<name>A0A1V2A3Y4_9BACI</name>
<gene>
    <name evidence="8" type="ORF">BTO28_16405</name>
</gene>
<dbReference type="GO" id="GO:0005886">
    <property type="term" value="C:plasma membrane"/>
    <property type="evidence" value="ECO:0007669"/>
    <property type="project" value="UniProtKB-SubCell"/>
</dbReference>
<feature type="transmembrane region" description="Helical" evidence="6">
    <location>
        <begin position="215"/>
        <end position="236"/>
    </location>
</feature>
<keyword evidence="4 6" id="KW-1133">Transmembrane helix</keyword>
<evidence type="ECO:0000256" key="5">
    <source>
        <dbReference type="ARBA" id="ARBA00023136"/>
    </source>
</evidence>
<evidence type="ECO:0000313" key="9">
    <source>
        <dbReference type="Proteomes" id="UP000188613"/>
    </source>
</evidence>
<keyword evidence="3 6" id="KW-0812">Transmembrane</keyword>
<feature type="transmembrane region" description="Helical" evidence="6">
    <location>
        <begin position="6"/>
        <end position="29"/>
    </location>
</feature>
<evidence type="ECO:0000256" key="4">
    <source>
        <dbReference type="ARBA" id="ARBA00022989"/>
    </source>
</evidence>
<feature type="transmembrane region" description="Helical" evidence="6">
    <location>
        <begin position="342"/>
        <end position="362"/>
    </location>
</feature>
<dbReference type="GO" id="GO:0006825">
    <property type="term" value="P:copper ion transport"/>
    <property type="evidence" value="ECO:0007669"/>
    <property type="project" value="InterPro"/>
</dbReference>